<dbReference type="AlphaFoldDB" id="A0A1I5NBA6"/>
<keyword evidence="4" id="KW-1185">Reference proteome</keyword>
<dbReference type="PANTHER" id="PTHR30097">
    <property type="entry name" value="CATION EFFLUX SYSTEM PROTEIN CUSB"/>
    <property type="match status" value="1"/>
</dbReference>
<dbReference type="Pfam" id="PF25975">
    <property type="entry name" value="CzcB_C"/>
    <property type="match status" value="1"/>
</dbReference>
<dbReference type="InterPro" id="IPR051909">
    <property type="entry name" value="MFP_Cation_Efflux"/>
</dbReference>
<dbReference type="EMBL" id="FOXB01000009">
    <property type="protein sequence ID" value="SFP19073.1"/>
    <property type="molecule type" value="Genomic_DNA"/>
</dbReference>
<organism evidence="3 4">
    <name type="scientific">Hydrogenimonas thermophila</name>
    <dbReference type="NCBI Taxonomy" id="223786"/>
    <lineage>
        <taxon>Bacteria</taxon>
        <taxon>Pseudomonadati</taxon>
        <taxon>Campylobacterota</taxon>
        <taxon>Epsilonproteobacteria</taxon>
        <taxon>Campylobacterales</taxon>
        <taxon>Hydrogenimonadaceae</taxon>
        <taxon>Hydrogenimonas</taxon>
    </lineage>
</organism>
<dbReference type="Proteomes" id="UP000199227">
    <property type="component" value="Unassembled WGS sequence"/>
</dbReference>
<dbReference type="InterPro" id="IPR058649">
    <property type="entry name" value="CzcB_C"/>
</dbReference>
<accession>A0A1I5NBA6</accession>
<dbReference type="SUPFAM" id="SSF111369">
    <property type="entry name" value="HlyD-like secretion proteins"/>
    <property type="match status" value="1"/>
</dbReference>
<dbReference type="PANTHER" id="PTHR30097:SF15">
    <property type="entry name" value="CATION EFFLUX SYSTEM PROTEIN CUSB"/>
    <property type="match status" value="1"/>
</dbReference>
<evidence type="ECO:0000259" key="2">
    <source>
        <dbReference type="Pfam" id="PF25975"/>
    </source>
</evidence>
<dbReference type="GO" id="GO:0060003">
    <property type="term" value="P:copper ion export"/>
    <property type="evidence" value="ECO:0007669"/>
    <property type="project" value="TreeGrafter"/>
</dbReference>
<dbReference type="Gene3D" id="2.40.50.100">
    <property type="match status" value="1"/>
</dbReference>
<evidence type="ECO:0000256" key="1">
    <source>
        <dbReference type="ARBA" id="ARBA00022448"/>
    </source>
</evidence>
<proteinExistence type="predicted"/>
<protein>
    <submittedName>
        <fullName evidence="3">Multidrug efflux pump subunit AcrA (Membrane-fusion protein)</fullName>
    </submittedName>
</protein>
<evidence type="ECO:0000313" key="3">
    <source>
        <dbReference type="EMBL" id="SFP19073.1"/>
    </source>
</evidence>
<sequence>MIKKLLLVTFILTAPIISKEIIINSQNKMVKTAHPKSTKRVYLGSFLAKGHLSANEIYRIDAPVEGVIEYLNVHIYEPVEKGRKLVIIKSPKLLELESKYIDTLIEKEYCANEVNRLKPLYEAAVVAKKRFLEAKNRLAKYTTQSFFYYHLLIEWGLSKEQVEKIKESKKPIPEISIFAPISGKVSDMNVYPKMYVERGEHLMTILNPKGAHFEVALPLKIAKRLKPGFELYVGDKPVKVESISGAVDSRTQTVAIHLLPETDMAIMPDEKRNIKLYWPQNAFALPSSAVIDYDDREAVFIKTQKGFKLVPVTVLGRSSNTVYVVSQDLKTSLEVAVSGVIALKGALEGQADD</sequence>
<dbReference type="OrthoDB" id="9806939at2"/>
<dbReference type="GO" id="GO:0015679">
    <property type="term" value="P:plasma membrane copper ion transport"/>
    <property type="evidence" value="ECO:0007669"/>
    <property type="project" value="TreeGrafter"/>
</dbReference>
<dbReference type="GO" id="GO:0046914">
    <property type="term" value="F:transition metal ion binding"/>
    <property type="evidence" value="ECO:0007669"/>
    <property type="project" value="TreeGrafter"/>
</dbReference>
<dbReference type="Gene3D" id="2.40.30.170">
    <property type="match status" value="1"/>
</dbReference>
<dbReference type="STRING" id="223786.SAMN05216234_10957"/>
<dbReference type="RefSeq" id="WP_092911671.1">
    <property type="nucleotide sequence ID" value="NZ_FOXB01000009.1"/>
</dbReference>
<gene>
    <name evidence="3" type="ORF">SAMN05216234_10957</name>
</gene>
<reference evidence="3 4" key="1">
    <citation type="submission" date="2016-10" db="EMBL/GenBank/DDBJ databases">
        <authorList>
            <person name="de Groot N.N."/>
        </authorList>
    </citation>
    <scope>NUCLEOTIDE SEQUENCE [LARGE SCALE GENOMIC DNA]</scope>
    <source>
        <strain evidence="3 4">EP1-55-1</strain>
    </source>
</reference>
<name>A0A1I5NBA6_9BACT</name>
<keyword evidence="1" id="KW-0813">Transport</keyword>
<evidence type="ECO:0000313" key="4">
    <source>
        <dbReference type="Proteomes" id="UP000199227"/>
    </source>
</evidence>
<dbReference type="Gene3D" id="2.40.420.20">
    <property type="match status" value="1"/>
</dbReference>
<feature type="domain" description="CzcB-like C-terminal circularly permuted SH3-like" evidence="2">
    <location>
        <begin position="284"/>
        <end position="344"/>
    </location>
</feature>
<dbReference type="Gene3D" id="1.10.287.470">
    <property type="entry name" value="Helix hairpin bin"/>
    <property type="match status" value="1"/>
</dbReference>
<dbReference type="GO" id="GO:0030288">
    <property type="term" value="C:outer membrane-bounded periplasmic space"/>
    <property type="evidence" value="ECO:0007669"/>
    <property type="project" value="TreeGrafter"/>
</dbReference>